<dbReference type="Proteomes" id="UP000694864">
    <property type="component" value="Chromosome 14"/>
</dbReference>
<dbReference type="RefSeq" id="XP_010462693.1">
    <property type="nucleotide sequence ID" value="XM_010464391.1"/>
</dbReference>
<keyword evidence="1" id="KW-0732">Signal</keyword>
<protein>
    <submittedName>
        <fullName evidence="3">Defensin-like protein 260</fullName>
    </submittedName>
</protein>
<feature type="signal peptide" evidence="1">
    <location>
        <begin position="1"/>
        <end position="24"/>
    </location>
</feature>
<accession>A0ABM0VXT0</accession>
<evidence type="ECO:0000313" key="3">
    <source>
        <dbReference type="RefSeq" id="XP_010462693.1"/>
    </source>
</evidence>
<proteinExistence type="predicted"/>
<organism evidence="2 3">
    <name type="scientific">Camelina sativa</name>
    <name type="common">False flax</name>
    <name type="synonym">Myagrum sativum</name>
    <dbReference type="NCBI Taxonomy" id="90675"/>
    <lineage>
        <taxon>Eukaryota</taxon>
        <taxon>Viridiplantae</taxon>
        <taxon>Streptophyta</taxon>
        <taxon>Embryophyta</taxon>
        <taxon>Tracheophyta</taxon>
        <taxon>Spermatophyta</taxon>
        <taxon>Magnoliopsida</taxon>
        <taxon>eudicotyledons</taxon>
        <taxon>Gunneridae</taxon>
        <taxon>Pentapetalae</taxon>
        <taxon>rosids</taxon>
        <taxon>malvids</taxon>
        <taxon>Brassicales</taxon>
        <taxon>Brassicaceae</taxon>
        <taxon>Camelineae</taxon>
        <taxon>Camelina</taxon>
    </lineage>
</organism>
<evidence type="ECO:0000256" key="1">
    <source>
        <dbReference type="SAM" id="SignalP"/>
    </source>
</evidence>
<name>A0ABM0VXT0_CAMSA</name>
<evidence type="ECO:0000313" key="2">
    <source>
        <dbReference type="Proteomes" id="UP000694864"/>
    </source>
</evidence>
<reference evidence="2" key="1">
    <citation type="journal article" date="2014" name="Nat. Commun.">
        <title>The emerging biofuel crop Camelina sativa retains a highly undifferentiated hexaploid genome structure.</title>
        <authorList>
            <person name="Kagale S."/>
            <person name="Koh C."/>
            <person name="Nixon J."/>
            <person name="Bollina V."/>
            <person name="Clarke W.E."/>
            <person name="Tuteja R."/>
            <person name="Spillane C."/>
            <person name="Robinson S.J."/>
            <person name="Links M.G."/>
            <person name="Clarke C."/>
            <person name="Higgins E.E."/>
            <person name="Huebert T."/>
            <person name="Sharpe A.G."/>
            <person name="Parkin I.A."/>
        </authorList>
    </citation>
    <scope>NUCLEOTIDE SEQUENCE [LARGE SCALE GENOMIC DNA]</scope>
    <source>
        <strain evidence="2">cv. DH55</strain>
    </source>
</reference>
<reference evidence="3" key="2">
    <citation type="submission" date="2025-08" db="UniProtKB">
        <authorList>
            <consortium name="RefSeq"/>
        </authorList>
    </citation>
    <scope>IDENTIFICATION</scope>
    <source>
        <tissue evidence="3">Leaf</tissue>
    </source>
</reference>
<feature type="chain" id="PRO_5046646388" evidence="1">
    <location>
        <begin position="25"/>
        <end position="118"/>
    </location>
</feature>
<dbReference type="GeneID" id="104743295"/>
<gene>
    <name evidence="3" type="primary">LOC104743295</name>
</gene>
<keyword evidence="2" id="KW-1185">Reference proteome</keyword>
<sequence>MKTVSLKLLLLVSLLVAVVENGVSIQSNGSSLNKNSCIPTCSGCEGARGGRGDPGSPPTCCKKDSDCDKYCPEGGFCSNQCNCVCKMVKVMNYNNVQCQTDNDCNMKCSKQGYCKLAF</sequence>